<dbReference type="EMBL" id="DS995708">
    <property type="protein sequence ID" value="EEQ35251.1"/>
    <property type="molecule type" value="Genomic_DNA"/>
</dbReference>
<dbReference type="RefSeq" id="XP_002842987.1">
    <property type="nucleotide sequence ID" value="XM_002842941.1"/>
</dbReference>
<reference evidence="2" key="1">
    <citation type="journal article" date="2012" name="MBio">
        <title>Comparative genome analysis of Trichophyton rubrum and related dermatophytes reveals candidate genes involved in infection.</title>
        <authorList>
            <person name="Martinez D.A."/>
            <person name="Oliver B.G."/>
            <person name="Graeser Y."/>
            <person name="Goldberg J.M."/>
            <person name="Li W."/>
            <person name="Martinez-Rossi N.M."/>
            <person name="Monod M."/>
            <person name="Shelest E."/>
            <person name="Barton R.C."/>
            <person name="Birch E."/>
            <person name="Brakhage A.A."/>
            <person name="Chen Z."/>
            <person name="Gurr S.J."/>
            <person name="Heiman D."/>
            <person name="Heitman J."/>
            <person name="Kosti I."/>
            <person name="Rossi A."/>
            <person name="Saif S."/>
            <person name="Samalova M."/>
            <person name="Saunders C.W."/>
            <person name="Shea T."/>
            <person name="Summerbell R.C."/>
            <person name="Xu J."/>
            <person name="Young S."/>
            <person name="Zeng Q."/>
            <person name="Birren B.W."/>
            <person name="Cuomo C.A."/>
            <person name="White T.C."/>
        </authorList>
    </citation>
    <scope>NUCLEOTIDE SEQUENCE [LARGE SCALE GENOMIC DNA]</scope>
    <source>
        <strain evidence="2">ATCC MYA-4605 / CBS 113480</strain>
    </source>
</reference>
<sequence>MEQAGVVPSQANFTLPWAGYDPGLLNATAHQRFLHILEDSIKDLVEKRKQKEYQLAVDNFRLRANEIARREEQILQRINRPSFKPDLKPWEQFLLKGSPGSGVVLPPCPPNGYVQLMPIGGVALHLRWLRRTYMVAKNYREANPASISRKRDPRRNVNAYSNYEKNSVFNEALYPTSQVTHQNTWRRMPIPKHNRVIDRLENFNVVIERLENEDLTDYNGEQEGVRAILYRTIVEDIPCTTE</sequence>
<proteinExistence type="predicted"/>
<gene>
    <name evidence="1" type="ORF">MCYG_08070</name>
</gene>
<keyword evidence="2" id="KW-1185">Reference proteome</keyword>
<organism evidence="1 2">
    <name type="scientific">Arthroderma otae (strain ATCC MYA-4605 / CBS 113480)</name>
    <name type="common">Microsporum canis</name>
    <dbReference type="NCBI Taxonomy" id="554155"/>
    <lineage>
        <taxon>Eukaryota</taxon>
        <taxon>Fungi</taxon>
        <taxon>Dikarya</taxon>
        <taxon>Ascomycota</taxon>
        <taxon>Pezizomycotina</taxon>
        <taxon>Eurotiomycetes</taxon>
        <taxon>Eurotiomycetidae</taxon>
        <taxon>Onygenales</taxon>
        <taxon>Arthrodermataceae</taxon>
        <taxon>Microsporum</taxon>
    </lineage>
</organism>
<dbReference type="HOGENOM" id="CLU_060785_0_0_1"/>
<name>C5FZE8_ARTOC</name>
<accession>C5FZE8</accession>
<dbReference type="AlphaFoldDB" id="C5FZE8"/>
<dbReference type="Proteomes" id="UP000002035">
    <property type="component" value="Unassembled WGS sequence"/>
</dbReference>
<evidence type="ECO:0000313" key="1">
    <source>
        <dbReference type="EMBL" id="EEQ35251.1"/>
    </source>
</evidence>
<dbReference type="GeneID" id="9227798"/>
<dbReference type="VEuPathDB" id="FungiDB:MCYG_08070"/>
<dbReference type="OrthoDB" id="4219700at2759"/>
<protein>
    <submittedName>
        <fullName evidence="1">Uncharacterized protein</fullName>
    </submittedName>
</protein>
<dbReference type="eggNOG" id="ENOG502T71P">
    <property type="taxonomic scope" value="Eukaryota"/>
</dbReference>
<evidence type="ECO:0000313" key="2">
    <source>
        <dbReference type="Proteomes" id="UP000002035"/>
    </source>
</evidence>